<dbReference type="EMBL" id="VOBQ01000008">
    <property type="protein sequence ID" value="TWO71449.1"/>
    <property type="molecule type" value="Genomic_DNA"/>
</dbReference>
<dbReference type="RefSeq" id="WP_145893060.1">
    <property type="nucleotide sequence ID" value="NZ_VOBQ01000008.1"/>
</dbReference>
<name>A0A562ZS81_9BURK</name>
<accession>A0A562ZS81</accession>
<gene>
    <name evidence="1" type="ORF">FN976_11070</name>
</gene>
<evidence type="ECO:0000313" key="2">
    <source>
        <dbReference type="Proteomes" id="UP000318199"/>
    </source>
</evidence>
<keyword evidence="2" id="KW-1185">Reference proteome</keyword>
<sequence length="209" mass="23006">MPQAAVSDLLIAEHLGSIDEVKVSAYNRRPKTRAEFKLHPEMGPSAYEGNIDDAAVVLLLSNPGFDKTSSSEDHGFKRNGWPLSGLHPEAPAGLNKWWSDRLRWLIEEFGVERISNSIACLQLTPWASEKFDSSLRLPSRALLLEAASLCAARGAVMVVMRSERLWLEAQSLASSPLRFRVRNRRASYVSPGNLAPDAWAALTAAIRAA</sequence>
<evidence type="ECO:0000313" key="1">
    <source>
        <dbReference type="EMBL" id="TWO71449.1"/>
    </source>
</evidence>
<dbReference type="Proteomes" id="UP000318199">
    <property type="component" value="Unassembled WGS sequence"/>
</dbReference>
<evidence type="ECO:0008006" key="3">
    <source>
        <dbReference type="Google" id="ProtNLM"/>
    </source>
</evidence>
<comment type="caution">
    <text evidence="1">The sequence shown here is derived from an EMBL/GenBank/DDBJ whole genome shotgun (WGS) entry which is preliminary data.</text>
</comment>
<organism evidence="1 2">
    <name type="scientific">Caenimonas sedimenti</name>
    <dbReference type="NCBI Taxonomy" id="2596921"/>
    <lineage>
        <taxon>Bacteria</taxon>
        <taxon>Pseudomonadati</taxon>
        <taxon>Pseudomonadota</taxon>
        <taxon>Betaproteobacteria</taxon>
        <taxon>Burkholderiales</taxon>
        <taxon>Comamonadaceae</taxon>
        <taxon>Caenimonas</taxon>
    </lineage>
</organism>
<proteinExistence type="predicted"/>
<protein>
    <recommendedName>
        <fullName evidence="3">Uracil-DNA glycosylase-like domain-containing protein</fullName>
    </recommendedName>
</protein>
<dbReference type="AlphaFoldDB" id="A0A562ZS81"/>
<reference evidence="1 2" key="1">
    <citation type="submission" date="2019-07" db="EMBL/GenBank/DDBJ databases">
        <title>Caenimonas sedimenti sp. nov., isolated from activated sludge.</title>
        <authorList>
            <person name="Xu J."/>
        </authorList>
    </citation>
    <scope>NUCLEOTIDE SEQUENCE [LARGE SCALE GENOMIC DNA]</scope>
    <source>
        <strain evidence="1 2">HX-9-20</strain>
    </source>
</reference>
<dbReference type="OrthoDB" id="9128992at2"/>